<dbReference type="Proteomes" id="UP001500418">
    <property type="component" value="Unassembled WGS sequence"/>
</dbReference>
<feature type="compositionally biased region" description="Polar residues" evidence="1">
    <location>
        <begin position="35"/>
        <end position="46"/>
    </location>
</feature>
<comment type="caution">
    <text evidence="2">The sequence shown here is derived from an EMBL/GenBank/DDBJ whole genome shotgun (WGS) entry which is preliminary data.</text>
</comment>
<evidence type="ECO:0000313" key="2">
    <source>
        <dbReference type="EMBL" id="GAA0931962.1"/>
    </source>
</evidence>
<sequence>MRFESRVDTVQGPEAEALARQQVTAMCDVVSWVAQQREQSRASESTAPDEDGPVGQEPDLRSSPSEG</sequence>
<protein>
    <submittedName>
        <fullName evidence="2">Uncharacterized protein</fullName>
    </submittedName>
</protein>
<evidence type="ECO:0000313" key="3">
    <source>
        <dbReference type="Proteomes" id="UP001500418"/>
    </source>
</evidence>
<gene>
    <name evidence="2" type="ORF">GCM10009575_037640</name>
</gene>
<accession>A0ABN1PSW2</accession>
<proteinExistence type="predicted"/>
<dbReference type="EMBL" id="BAAAID010000021">
    <property type="protein sequence ID" value="GAA0931962.1"/>
    <property type="molecule type" value="Genomic_DNA"/>
</dbReference>
<feature type="region of interest" description="Disordered" evidence="1">
    <location>
        <begin position="35"/>
        <end position="67"/>
    </location>
</feature>
<organism evidence="2 3">
    <name type="scientific">Streptomyces rhizosphaericus</name>
    <dbReference type="NCBI Taxonomy" id="114699"/>
    <lineage>
        <taxon>Bacteria</taxon>
        <taxon>Bacillati</taxon>
        <taxon>Actinomycetota</taxon>
        <taxon>Actinomycetes</taxon>
        <taxon>Kitasatosporales</taxon>
        <taxon>Streptomycetaceae</taxon>
        <taxon>Streptomyces</taxon>
        <taxon>Streptomyces violaceusniger group</taxon>
    </lineage>
</organism>
<reference evidence="2 3" key="1">
    <citation type="journal article" date="2019" name="Int. J. Syst. Evol. Microbiol.">
        <title>The Global Catalogue of Microorganisms (GCM) 10K type strain sequencing project: providing services to taxonomists for standard genome sequencing and annotation.</title>
        <authorList>
            <consortium name="The Broad Institute Genomics Platform"/>
            <consortium name="The Broad Institute Genome Sequencing Center for Infectious Disease"/>
            <person name="Wu L."/>
            <person name="Ma J."/>
        </authorList>
    </citation>
    <scope>NUCLEOTIDE SEQUENCE [LARGE SCALE GENOMIC DNA]</scope>
    <source>
        <strain evidence="2 3">JCM 11444</strain>
    </source>
</reference>
<evidence type="ECO:0000256" key="1">
    <source>
        <dbReference type="SAM" id="MobiDB-lite"/>
    </source>
</evidence>
<keyword evidence="3" id="KW-1185">Reference proteome</keyword>
<name>A0ABN1PSW2_9ACTN</name>